<feature type="transmembrane region" description="Helical" evidence="2">
    <location>
        <begin position="514"/>
        <end position="531"/>
    </location>
</feature>
<feature type="transmembrane region" description="Helical" evidence="2">
    <location>
        <begin position="291"/>
        <end position="312"/>
    </location>
</feature>
<keyword evidence="1" id="KW-0813">Transport</keyword>
<feature type="transmembrane region" description="Helical" evidence="2">
    <location>
        <begin position="97"/>
        <end position="113"/>
    </location>
</feature>
<feature type="transmembrane region" description="Helical" evidence="2">
    <location>
        <begin position="217"/>
        <end position="242"/>
    </location>
</feature>
<dbReference type="PANTHER" id="PTHR43849:SF2">
    <property type="entry name" value="BLL3936 PROTEIN"/>
    <property type="match status" value="1"/>
</dbReference>
<accession>A0A212LG47</accession>
<dbReference type="RefSeq" id="WP_100080127.1">
    <property type="nucleotide sequence ID" value="NZ_LT608334.1"/>
</dbReference>
<keyword evidence="2" id="KW-1133">Transmembrane helix</keyword>
<protein>
    <submittedName>
        <fullName evidence="4">TRAP transporter, 4TM/12TM fusion protein</fullName>
    </submittedName>
</protein>
<keyword evidence="1" id="KW-1003">Cell membrane</keyword>
<feature type="transmembrane region" description="Helical" evidence="2">
    <location>
        <begin position="7"/>
        <end position="25"/>
    </location>
</feature>
<feature type="transmembrane region" description="Helical" evidence="2">
    <location>
        <begin position="394"/>
        <end position="414"/>
    </location>
</feature>
<feature type="transmembrane region" description="Helical" evidence="2">
    <location>
        <begin position="332"/>
        <end position="351"/>
    </location>
</feature>
<reference evidence="4" key="1">
    <citation type="submission" date="2016-08" db="EMBL/GenBank/DDBJ databases">
        <authorList>
            <person name="Seilhamer J.J."/>
        </authorList>
    </citation>
    <scope>NUCLEOTIDE SEQUENCE</scope>
    <source>
        <strain evidence="4">86</strain>
    </source>
</reference>
<feature type="transmembrane region" description="Helical" evidence="2">
    <location>
        <begin position="537"/>
        <end position="561"/>
    </location>
</feature>
<keyword evidence="1" id="KW-0997">Cell inner membrane</keyword>
<keyword evidence="2" id="KW-0812">Transmembrane</keyword>
<feature type="domain" description="TRAP C4-dicarboxylate transport system permease DctM subunit" evidence="3">
    <location>
        <begin position="108"/>
        <end position="537"/>
    </location>
</feature>
<feature type="transmembrane region" description="Helical" evidence="2">
    <location>
        <begin position="120"/>
        <end position="137"/>
    </location>
</feature>
<organism evidence="4">
    <name type="scientific">uncultured Pleomorphomonas sp</name>
    <dbReference type="NCBI Taxonomy" id="442121"/>
    <lineage>
        <taxon>Bacteria</taxon>
        <taxon>Pseudomonadati</taxon>
        <taxon>Pseudomonadota</taxon>
        <taxon>Alphaproteobacteria</taxon>
        <taxon>Hyphomicrobiales</taxon>
        <taxon>Pleomorphomonadaceae</taxon>
        <taxon>Pleomorphomonas</taxon>
        <taxon>environmental samples</taxon>
    </lineage>
</organism>
<feature type="transmembrane region" description="Helical" evidence="2">
    <location>
        <begin position="478"/>
        <end position="502"/>
    </location>
</feature>
<feature type="transmembrane region" description="Helical" evidence="2">
    <location>
        <begin position="357"/>
        <end position="373"/>
    </location>
</feature>
<sequence>MLAYRKYAAMALATVYIVIAFANFVTPFNPMGVIPFHVYMTLAVVLLLKPLERYLPVSPRVAMVIDAALVVACLWLCAHYLLDAYRLQTRMQYVDDVYPRDVAALWLGLVVLLEGVRRQVGWPLLSVVLAFLAYGLFGQHLPSLVSFPGFSLDELAEILSMQTVGIFDTPAQVGLDIIVFFVAFGAVFTMTGGGKVFMDIAIRLVGNMNAGAAKSAILGSALFGTVSGSAVANVTTVGVLTIPLMMRSGMNADQAGATEAVGSTGGQLMPPIMGTSAFVMAQILGVPYAEIALAGLIPALGYYFAVFMNADLIARKQGGMKMGVGEIAGDPLLPRLHLLAGPIVLAAALFLGYSAKLAAVAGIVVALLVPMLRSNTRFSLRKFLKIIPESGVQAAEIAVSCTAVGIVMAVAIQSSLVLRFLGFLTLIGGDHLYLSLIMIIIGCLIMGMGMPTVAAYIIGAVLFIPAMTGLGMEPLSAHYFIFYFCVLSMVTPPVALASYAAAGMAGGSIMKTGGIAFVYALVMFVIPFGFINNSAILWQGTALEIIIAAAGMLVACLFWAVFLQGWLFRMLNLIERGAFAALSFAIIIVPTSSVYWWGLVGASAILAGWCFVSAGRGRKAIQVSQ</sequence>
<comment type="function">
    <text evidence="1">Part of the tripartite ATP-independent periplasmic (TRAP) transport system.</text>
</comment>
<feature type="transmembrane region" description="Helical" evidence="2">
    <location>
        <begin position="177"/>
        <end position="197"/>
    </location>
</feature>
<keyword evidence="2" id="KW-0472">Membrane</keyword>
<dbReference type="PANTHER" id="PTHR43849">
    <property type="entry name" value="BLL3936 PROTEIN"/>
    <property type="match status" value="1"/>
</dbReference>
<evidence type="ECO:0000313" key="4">
    <source>
        <dbReference type="EMBL" id="SCM76531.1"/>
    </source>
</evidence>
<dbReference type="InterPro" id="IPR011853">
    <property type="entry name" value="TRAP_DctM-Dct_fused"/>
</dbReference>
<dbReference type="NCBIfam" id="TIGR02123">
    <property type="entry name" value="TRAP_fused"/>
    <property type="match status" value="1"/>
</dbReference>
<feature type="transmembrane region" description="Helical" evidence="2">
    <location>
        <begin position="61"/>
        <end position="82"/>
    </location>
</feature>
<proteinExistence type="predicted"/>
<dbReference type="GO" id="GO:0005886">
    <property type="term" value="C:plasma membrane"/>
    <property type="evidence" value="ECO:0007669"/>
    <property type="project" value="UniProtKB-SubCell"/>
</dbReference>
<dbReference type="Pfam" id="PF06808">
    <property type="entry name" value="DctM"/>
    <property type="match status" value="1"/>
</dbReference>
<comment type="subcellular location">
    <subcellularLocation>
        <location evidence="1">Cell inner membrane</location>
        <topology evidence="1">Multi-pass membrane protein</topology>
    </subcellularLocation>
</comment>
<evidence type="ECO:0000256" key="1">
    <source>
        <dbReference type="RuleBase" id="RU369079"/>
    </source>
</evidence>
<gene>
    <name evidence="4" type="ORF">KL86PLE_40336</name>
</gene>
<feature type="transmembrane region" description="Helical" evidence="2">
    <location>
        <begin position="573"/>
        <end position="589"/>
    </location>
</feature>
<feature type="transmembrane region" description="Helical" evidence="2">
    <location>
        <begin position="31"/>
        <end position="49"/>
    </location>
</feature>
<evidence type="ECO:0000256" key="2">
    <source>
        <dbReference type="SAM" id="Phobius"/>
    </source>
</evidence>
<feature type="transmembrane region" description="Helical" evidence="2">
    <location>
        <begin position="420"/>
        <end position="446"/>
    </location>
</feature>
<name>A0A212LG47_9HYPH</name>
<evidence type="ECO:0000259" key="3">
    <source>
        <dbReference type="Pfam" id="PF06808"/>
    </source>
</evidence>
<dbReference type="InterPro" id="IPR010656">
    <property type="entry name" value="DctM"/>
</dbReference>
<dbReference type="GO" id="GO:0022857">
    <property type="term" value="F:transmembrane transporter activity"/>
    <property type="evidence" value="ECO:0007669"/>
    <property type="project" value="UniProtKB-UniRule"/>
</dbReference>
<dbReference type="AlphaFoldDB" id="A0A212LG47"/>
<dbReference type="EMBL" id="FMJD01000008">
    <property type="protein sequence ID" value="SCM76531.1"/>
    <property type="molecule type" value="Genomic_DNA"/>
</dbReference>